<evidence type="ECO:0000256" key="1">
    <source>
        <dbReference type="SAM" id="MobiDB-lite"/>
    </source>
</evidence>
<dbReference type="OrthoDB" id="6600300at2759"/>
<name>A0A5J4W0W7_9EUKA</name>
<comment type="caution">
    <text evidence="2">The sequence shown here is derived from an EMBL/GenBank/DDBJ whole genome shotgun (WGS) entry which is preliminary data.</text>
</comment>
<evidence type="ECO:0000313" key="3">
    <source>
        <dbReference type="Proteomes" id="UP000324800"/>
    </source>
</evidence>
<gene>
    <name evidence="2" type="ORF">EZS28_016322</name>
</gene>
<organism evidence="2 3">
    <name type="scientific">Streblomastix strix</name>
    <dbReference type="NCBI Taxonomy" id="222440"/>
    <lineage>
        <taxon>Eukaryota</taxon>
        <taxon>Metamonada</taxon>
        <taxon>Preaxostyla</taxon>
        <taxon>Oxymonadida</taxon>
        <taxon>Streblomastigidae</taxon>
        <taxon>Streblomastix</taxon>
    </lineage>
</organism>
<proteinExistence type="predicted"/>
<protein>
    <submittedName>
        <fullName evidence="2">Uncharacterized protein</fullName>
    </submittedName>
</protein>
<feature type="region of interest" description="Disordered" evidence="1">
    <location>
        <begin position="1"/>
        <end position="21"/>
    </location>
</feature>
<dbReference type="Proteomes" id="UP000324800">
    <property type="component" value="Unassembled WGS sequence"/>
</dbReference>
<dbReference type="EMBL" id="SNRW01004098">
    <property type="protein sequence ID" value="KAA6388149.1"/>
    <property type="molecule type" value="Genomic_DNA"/>
</dbReference>
<evidence type="ECO:0000313" key="2">
    <source>
        <dbReference type="EMBL" id="KAA6388149.1"/>
    </source>
</evidence>
<dbReference type="AlphaFoldDB" id="A0A5J4W0W7"/>
<sequence>MPHIQGTTHKQESSNIRQNQQLQGPFCRQPFSKHDRFNPFVKGFISQTEAFNTNKIHYICGDIDSMTWAISGNLNAEDGQRQKFKYVIKDQKFYDENYPLFFGQYKQLL</sequence>
<reference evidence="2 3" key="1">
    <citation type="submission" date="2019-03" db="EMBL/GenBank/DDBJ databases">
        <title>Single cell metagenomics reveals metabolic interactions within the superorganism composed of flagellate Streblomastix strix and complex community of Bacteroidetes bacteria on its surface.</title>
        <authorList>
            <person name="Treitli S.C."/>
            <person name="Kolisko M."/>
            <person name="Husnik F."/>
            <person name="Keeling P."/>
            <person name="Hampl V."/>
        </authorList>
    </citation>
    <scope>NUCLEOTIDE SEQUENCE [LARGE SCALE GENOMIC DNA]</scope>
    <source>
        <strain evidence="2">ST1C</strain>
    </source>
</reference>
<accession>A0A5J4W0W7</accession>